<organism evidence="7 8">
    <name type="scientific">Lacticaseibacillus pabuli</name>
    <dbReference type="NCBI Taxonomy" id="3025672"/>
    <lineage>
        <taxon>Bacteria</taxon>
        <taxon>Bacillati</taxon>
        <taxon>Bacillota</taxon>
        <taxon>Bacilli</taxon>
        <taxon>Lactobacillales</taxon>
        <taxon>Lactobacillaceae</taxon>
        <taxon>Lacticaseibacillus</taxon>
    </lineage>
</organism>
<name>A0ABY7WZ45_9LACO</name>
<dbReference type="Pfam" id="PF02653">
    <property type="entry name" value="BPD_transp_2"/>
    <property type="match status" value="1"/>
</dbReference>
<proteinExistence type="predicted"/>
<keyword evidence="4 6" id="KW-1133">Transmembrane helix</keyword>
<evidence type="ECO:0000256" key="4">
    <source>
        <dbReference type="ARBA" id="ARBA00022989"/>
    </source>
</evidence>
<keyword evidence="2" id="KW-1003">Cell membrane</keyword>
<evidence type="ECO:0000256" key="3">
    <source>
        <dbReference type="ARBA" id="ARBA00022692"/>
    </source>
</evidence>
<evidence type="ECO:0000256" key="2">
    <source>
        <dbReference type="ARBA" id="ARBA00022475"/>
    </source>
</evidence>
<evidence type="ECO:0000313" key="8">
    <source>
        <dbReference type="Proteomes" id="UP001220377"/>
    </source>
</evidence>
<gene>
    <name evidence="7" type="ORF">PQ472_02815</name>
</gene>
<keyword evidence="8" id="KW-1185">Reference proteome</keyword>
<sequence>MNIQTLLMTVISTSLIYSAPLIFTSIGGAFSEHSGIVNVGLEGMMVMGAFASVVFNLAMGNAFGAATPWVGLIVGGLIGMAFSLIHAVATINLRTDHIISGTVLNLMAPALAVYLTRLLFNGRGQTAIIQHPLATVNIPVLSKIPFIGPVLFSSTSPAAWVGIIVSVLSWWILSKTRFGLRLRSVGEHPEAADSVGISVYAYRYAGVLISGFLGGIGGAVMAQSITLNFSVTTIVGQGFMSLAAMIFGKWHPVGAMGAALFFGFAQSLAIVGKYIPVVRAMPDVIFTVAPYIITIIVLVAFIGNARMPAADGSTFIKSK</sequence>
<accession>A0ABY7WZ45</accession>
<feature type="transmembrane region" description="Helical" evidence="6">
    <location>
        <begin position="69"/>
        <end position="91"/>
    </location>
</feature>
<dbReference type="PANTHER" id="PTHR43370">
    <property type="entry name" value="SUGAR ABC TRANSPORTER INTEGRAL MEMBRANE PROTEIN-RELATED"/>
    <property type="match status" value="1"/>
</dbReference>
<reference evidence="7 8" key="1">
    <citation type="submission" date="2023-02" db="EMBL/GenBank/DDBJ databases">
        <title>Genome sequence of Lacticaseibacillus sp. KACC 23028.</title>
        <authorList>
            <person name="Kim S."/>
            <person name="Heo J."/>
            <person name="Kwon S.-W."/>
        </authorList>
    </citation>
    <scope>NUCLEOTIDE SEQUENCE [LARGE SCALE GENOMIC DNA]</scope>
    <source>
        <strain evidence="7 8">KACC 23028</strain>
    </source>
</reference>
<feature type="transmembrane region" description="Helical" evidence="6">
    <location>
        <begin position="36"/>
        <end position="57"/>
    </location>
</feature>
<evidence type="ECO:0000313" key="7">
    <source>
        <dbReference type="EMBL" id="WDF83185.1"/>
    </source>
</evidence>
<keyword evidence="5 6" id="KW-0472">Membrane</keyword>
<dbReference type="Proteomes" id="UP001220377">
    <property type="component" value="Chromosome"/>
</dbReference>
<dbReference type="InterPro" id="IPR001851">
    <property type="entry name" value="ABC_transp_permease"/>
</dbReference>
<dbReference type="CDD" id="cd06580">
    <property type="entry name" value="TM_PBP1_transp_TpRbsC_like"/>
    <property type="match status" value="1"/>
</dbReference>
<feature type="transmembrane region" description="Helical" evidence="6">
    <location>
        <begin position="150"/>
        <end position="173"/>
    </location>
</feature>
<dbReference type="PANTHER" id="PTHR43370:SF1">
    <property type="entry name" value="GUANOSINE ABC TRANSPORTER PERMEASE PROTEIN NUPQ"/>
    <property type="match status" value="1"/>
</dbReference>
<feature type="transmembrane region" description="Helical" evidence="6">
    <location>
        <begin position="201"/>
        <end position="220"/>
    </location>
</feature>
<protein>
    <submittedName>
        <fullName evidence="7">ABC transporter permease</fullName>
    </submittedName>
</protein>
<feature type="transmembrane region" description="Helical" evidence="6">
    <location>
        <begin position="253"/>
        <end position="272"/>
    </location>
</feature>
<evidence type="ECO:0000256" key="5">
    <source>
        <dbReference type="ARBA" id="ARBA00023136"/>
    </source>
</evidence>
<dbReference type="RefSeq" id="WP_274261167.1">
    <property type="nucleotide sequence ID" value="NZ_CP117884.1"/>
</dbReference>
<feature type="transmembrane region" description="Helical" evidence="6">
    <location>
        <begin position="97"/>
        <end position="120"/>
    </location>
</feature>
<comment type="subcellular location">
    <subcellularLocation>
        <location evidence="1">Cell membrane</location>
        <topology evidence="1">Multi-pass membrane protein</topology>
    </subcellularLocation>
</comment>
<evidence type="ECO:0000256" key="1">
    <source>
        <dbReference type="ARBA" id="ARBA00004651"/>
    </source>
</evidence>
<dbReference type="EMBL" id="CP117884">
    <property type="protein sequence ID" value="WDF83185.1"/>
    <property type="molecule type" value="Genomic_DNA"/>
</dbReference>
<keyword evidence="3 6" id="KW-0812">Transmembrane</keyword>
<feature type="transmembrane region" description="Helical" evidence="6">
    <location>
        <begin position="284"/>
        <end position="303"/>
    </location>
</feature>
<evidence type="ECO:0000256" key="6">
    <source>
        <dbReference type="SAM" id="Phobius"/>
    </source>
</evidence>
<feature type="transmembrane region" description="Helical" evidence="6">
    <location>
        <begin position="7"/>
        <end position="30"/>
    </location>
</feature>